<dbReference type="Proteomes" id="UP000714817">
    <property type="component" value="Unassembled WGS sequence"/>
</dbReference>
<dbReference type="CDD" id="cd09610">
    <property type="entry name" value="M3B_PepF"/>
    <property type="match status" value="1"/>
</dbReference>
<name>A0A955DZ46_UNCKA</name>
<dbReference type="InterPro" id="IPR045090">
    <property type="entry name" value="Pept_M3A_M3B"/>
</dbReference>
<evidence type="ECO:0000259" key="7">
    <source>
        <dbReference type="Pfam" id="PF01432"/>
    </source>
</evidence>
<dbReference type="Pfam" id="PF01432">
    <property type="entry name" value="Peptidase_M3"/>
    <property type="match status" value="1"/>
</dbReference>
<protein>
    <submittedName>
        <fullName evidence="9">M3 family oligoendopeptidase</fullName>
    </submittedName>
</protein>
<dbReference type="PANTHER" id="PTHR11804">
    <property type="entry name" value="PROTEASE M3 THIMET OLIGOPEPTIDASE-RELATED"/>
    <property type="match status" value="1"/>
</dbReference>
<evidence type="ECO:0000313" key="10">
    <source>
        <dbReference type="Proteomes" id="UP000714817"/>
    </source>
</evidence>
<organism evidence="9 10">
    <name type="scientific">candidate division WWE3 bacterium</name>
    <dbReference type="NCBI Taxonomy" id="2053526"/>
    <lineage>
        <taxon>Bacteria</taxon>
        <taxon>Katanobacteria</taxon>
    </lineage>
</organism>
<gene>
    <name evidence="9" type="ORF">KDA10_00420</name>
</gene>
<reference evidence="9" key="2">
    <citation type="journal article" date="2021" name="Microbiome">
        <title>Successional dynamics and alternative stable states in a saline activated sludge microbial community over 9 years.</title>
        <authorList>
            <person name="Wang Y."/>
            <person name="Ye J."/>
            <person name="Ju F."/>
            <person name="Liu L."/>
            <person name="Boyd J.A."/>
            <person name="Deng Y."/>
            <person name="Parks D.H."/>
            <person name="Jiang X."/>
            <person name="Yin X."/>
            <person name="Woodcroft B.J."/>
            <person name="Tyson G.W."/>
            <person name="Hugenholtz P."/>
            <person name="Polz M.F."/>
            <person name="Zhang T."/>
        </authorList>
    </citation>
    <scope>NUCLEOTIDE SEQUENCE</scope>
    <source>
        <strain evidence="9">HKST-UBA80</strain>
    </source>
</reference>
<dbReference type="EMBL" id="JAGQNY010000001">
    <property type="protein sequence ID" value="MCA9301821.1"/>
    <property type="molecule type" value="Genomic_DNA"/>
</dbReference>
<proteinExistence type="inferred from homology"/>
<keyword evidence="4 6" id="KW-0862">Zinc</keyword>
<dbReference type="GO" id="GO:0046872">
    <property type="term" value="F:metal ion binding"/>
    <property type="evidence" value="ECO:0007669"/>
    <property type="project" value="UniProtKB-UniRule"/>
</dbReference>
<evidence type="ECO:0000313" key="9">
    <source>
        <dbReference type="EMBL" id="MCA9301821.1"/>
    </source>
</evidence>
<dbReference type="GO" id="GO:0006508">
    <property type="term" value="P:proteolysis"/>
    <property type="evidence" value="ECO:0007669"/>
    <property type="project" value="UniProtKB-KW"/>
</dbReference>
<dbReference type="Gene3D" id="1.20.140.70">
    <property type="entry name" value="Oligopeptidase f, N-terminal domain"/>
    <property type="match status" value="1"/>
</dbReference>
<dbReference type="GO" id="GO:0004222">
    <property type="term" value="F:metalloendopeptidase activity"/>
    <property type="evidence" value="ECO:0007669"/>
    <property type="project" value="InterPro"/>
</dbReference>
<keyword evidence="2 6" id="KW-0479">Metal-binding</keyword>
<evidence type="ECO:0000256" key="5">
    <source>
        <dbReference type="ARBA" id="ARBA00023049"/>
    </source>
</evidence>
<dbReference type="GO" id="GO:0006518">
    <property type="term" value="P:peptide metabolic process"/>
    <property type="evidence" value="ECO:0007669"/>
    <property type="project" value="TreeGrafter"/>
</dbReference>
<sequence length="620" mass="70828">MKDSPKKADPKEPKIKVTFSNSPAVWEFPSQWDLSVLMKSDEDAAQDLERTEIAKSVEQFVSKHRESKDYLTSAPALKNALDEYEKLSRLISVGGRAGFYFYLRSSLDSADNKIKAKLNSLNEFLTEKYNELEFFALTLGKIPEEKQKEFLSHHDLQDYKHYLEQLFASAKHDLSEKEEQLLNLISKGAYGDWVDMVSTFYSLETVKVLNERHEKITISISEISKYLKSSDDKVQKYASKSLEQVLEKHIKTAEREINAILYYLKTLNKLRNFKRADERRLLSEDMDAATIDVLIEAVSANFGVSAQFYDLKAKLLGKKVLTYNQRNIEYGKLKHEINVATAVEVVHDCFMSLDPIFGEYFESMLCGGNIDFFPKKGKSGGAFCVSITNDYPAYILLNYNNEFRDVSTLAHEMGHAIHHFISSSAQNALNADYPMGIAEVASTFMEDFANALLVKELTLEEQLIYKMLKLDDDISTVHRQIACYIFELALYDTYTKENYLPEELIGEIFEEKMSLYLGKNSKGAGRHWAMWSHIRRPFYVYSYASGLLISKALQERVRLDPRFIDDFKHILSLGSSVSPKDAFLTVGIDITKREVWDLGLAKISNDLAKATELAKTLGKI</sequence>
<evidence type="ECO:0000256" key="6">
    <source>
        <dbReference type="RuleBase" id="RU003435"/>
    </source>
</evidence>
<comment type="similarity">
    <text evidence="6">Belongs to the peptidase M3 family.</text>
</comment>
<comment type="cofactor">
    <cofactor evidence="6">
        <name>Zn(2+)</name>
        <dbReference type="ChEBI" id="CHEBI:29105"/>
    </cofactor>
    <text evidence="6">Binds 1 zinc ion.</text>
</comment>
<keyword evidence="5 6" id="KW-0482">Metalloprotease</keyword>
<accession>A0A955DZ46</accession>
<feature type="domain" description="Oligopeptidase F N-terminal" evidence="8">
    <location>
        <begin position="140"/>
        <end position="193"/>
    </location>
</feature>
<dbReference type="InterPro" id="IPR042088">
    <property type="entry name" value="OligoPept_F_C"/>
</dbReference>
<evidence type="ECO:0000259" key="8">
    <source>
        <dbReference type="Pfam" id="PF08439"/>
    </source>
</evidence>
<dbReference type="Pfam" id="PF08439">
    <property type="entry name" value="Peptidase_M3_N"/>
    <property type="match status" value="1"/>
</dbReference>
<evidence type="ECO:0000256" key="2">
    <source>
        <dbReference type="ARBA" id="ARBA00022723"/>
    </source>
</evidence>
<dbReference type="SUPFAM" id="SSF55486">
    <property type="entry name" value="Metalloproteases ('zincins'), catalytic domain"/>
    <property type="match status" value="1"/>
</dbReference>
<comment type="caution">
    <text evidence="9">The sequence shown here is derived from an EMBL/GenBank/DDBJ whole genome shotgun (WGS) entry which is preliminary data.</text>
</comment>
<dbReference type="InterPro" id="IPR001567">
    <property type="entry name" value="Pept_M3A_M3B_dom"/>
</dbReference>
<dbReference type="InterPro" id="IPR013647">
    <property type="entry name" value="OligopepF_N_dom"/>
</dbReference>
<evidence type="ECO:0000256" key="3">
    <source>
        <dbReference type="ARBA" id="ARBA00022801"/>
    </source>
</evidence>
<keyword evidence="3 6" id="KW-0378">Hydrolase</keyword>
<feature type="domain" description="Peptidase M3A/M3B catalytic" evidence="7">
    <location>
        <begin position="234"/>
        <end position="597"/>
    </location>
</feature>
<dbReference type="Gene3D" id="1.10.1370.20">
    <property type="entry name" value="Oligoendopeptidase f, C-terminal domain"/>
    <property type="match status" value="1"/>
</dbReference>
<dbReference type="PANTHER" id="PTHR11804:SF84">
    <property type="entry name" value="SACCHAROLYSIN"/>
    <property type="match status" value="1"/>
</dbReference>
<keyword evidence="1 6" id="KW-0645">Protease</keyword>
<dbReference type="AlphaFoldDB" id="A0A955DZ46"/>
<evidence type="ECO:0000256" key="4">
    <source>
        <dbReference type="ARBA" id="ARBA00022833"/>
    </source>
</evidence>
<reference evidence="9" key="1">
    <citation type="submission" date="2020-04" db="EMBL/GenBank/DDBJ databases">
        <authorList>
            <person name="Zhang T."/>
        </authorList>
    </citation>
    <scope>NUCLEOTIDE SEQUENCE</scope>
    <source>
        <strain evidence="9">HKST-UBA80</strain>
    </source>
</reference>
<evidence type="ECO:0000256" key="1">
    <source>
        <dbReference type="ARBA" id="ARBA00022670"/>
    </source>
</evidence>